<evidence type="ECO:0000313" key="12">
    <source>
        <dbReference type="EMBL" id="WAZ56848.1"/>
    </source>
</evidence>
<evidence type="ECO:0000313" key="5">
    <source>
        <dbReference type="EMBL" id="EMM7459150.1"/>
    </source>
</evidence>
<dbReference type="Proteomes" id="UP001279522">
    <property type="component" value="Unassembled WGS sequence"/>
</dbReference>
<dbReference type="Proteomes" id="UP000050520">
    <property type="component" value="Unassembled WGS sequence"/>
</dbReference>
<evidence type="ECO:0000313" key="14">
    <source>
        <dbReference type="Proteomes" id="UP000263627"/>
    </source>
</evidence>
<reference evidence="15" key="5">
    <citation type="submission" date="2020-06" db="EMBL/GenBank/DDBJ databases">
        <title>REHAB project genomes.</title>
        <authorList>
            <person name="Shaw L.P."/>
        </authorList>
    </citation>
    <scope>NUCLEOTIDE SEQUENCE [LARGE SCALE GENOMIC DNA]</scope>
    <source>
        <strain evidence="15">RHBSTW-00370</strain>
    </source>
</reference>
<reference evidence="12" key="9">
    <citation type="submission" date="2022-12" db="EMBL/GenBank/DDBJ databases">
        <title>2953647.</title>
        <authorList>
            <person name="Hergert J."/>
            <person name="Casey R."/>
            <person name="Wagner J."/>
            <person name="Young E.L."/>
            <person name="Oakeson K.F."/>
        </authorList>
    </citation>
    <scope>NUCLEOTIDE SEQUENCE</scope>
    <source>
        <strain evidence="12">2953647</strain>
    </source>
</reference>
<evidence type="ECO:0000313" key="8">
    <source>
        <dbReference type="EMBL" id="HBH7041231.1"/>
    </source>
</evidence>
<dbReference type="Pfam" id="PF14189">
    <property type="entry name" value="DUF4312"/>
    <property type="match status" value="1"/>
</dbReference>
<dbReference type="EMBL" id="OW995941">
    <property type="protein sequence ID" value="CAH6615876.1"/>
    <property type="molecule type" value="Genomic_DNA"/>
</dbReference>
<dbReference type="EMBL" id="JAWPBU010000024">
    <property type="protein sequence ID" value="MDW2760428.1"/>
    <property type="molecule type" value="Genomic_DNA"/>
</dbReference>
<reference evidence="1 14" key="4">
    <citation type="submission" date="2018-09" db="EMBL/GenBank/DDBJ databases">
        <title>Whole genome sequencing of Citrobacter freundii AR_0116.</title>
        <authorList>
            <person name="Conlan S."/>
            <person name="Thomas P.J."/>
            <person name="Mullikin J."/>
            <person name="Frank K.M."/>
            <person name="Segre J.A."/>
        </authorList>
    </citation>
    <scope>NUCLEOTIDE SEQUENCE [LARGE SCALE GENOMIC DNA]</scope>
    <source>
        <strain evidence="1 14">AR_0116</strain>
    </source>
</reference>
<evidence type="ECO:0000313" key="3">
    <source>
        <dbReference type="EMBL" id="EHT9940471.1"/>
    </source>
</evidence>
<dbReference type="EMBL" id="ABBJDF010000021">
    <property type="protein sequence ID" value="EHT9940471.1"/>
    <property type="molecule type" value="Genomic_DNA"/>
</dbReference>
<dbReference type="EMBL" id="DACSXJ010000009">
    <property type="protein sequence ID" value="HAT3897522.1"/>
    <property type="molecule type" value="Genomic_DNA"/>
</dbReference>
<dbReference type="Proteomes" id="UP000855471">
    <property type="component" value="Unassembled WGS sequence"/>
</dbReference>
<evidence type="ECO:0000313" key="11">
    <source>
        <dbReference type="EMBL" id="QLV32424.1"/>
    </source>
</evidence>
<reference evidence="10" key="10">
    <citation type="submission" date="2023-10" db="EMBL/GenBank/DDBJ databases">
        <title>Fecal carriage and genetic characteristics of carbapenem-resistant Enterobacterales among healthy adults from four provinces of China.</title>
        <authorList>
            <person name="Li Y."/>
            <person name="Zhang R."/>
        </authorList>
    </citation>
    <scope>NUCLEOTIDE SEQUENCE</scope>
    <source>
        <strain evidence="10">HN-136</strain>
    </source>
</reference>
<dbReference type="NCBIfam" id="TIGR03578">
    <property type="entry name" value="EF_0831"/>
    <property type="match status" value="1"/>
</dbReference>
<dbReference type="AlphaFoldDB" id="A0A0D7M5C7"/>
<dbReference type="EMBL" id="DAESCB010000003">
    <property type="protein sequence ID" value="HBH7041231.1"/>
    <property type="molecule type" value="Genomic_DNA"/>
</dbReference>
<dbReference type="EMBL" id="CP032184">
    <property type="protein sequence ID" value="AXZ46493.1"/>
    <property type="molecule type" value="Genomic_DNA"/>
</dbReference>
<reference evidence="2" key="8">
    <citation type="submission" date="2022-05" db="EMBL/GenBank/DDBJ databases">
        <authorList>
            <person name="Alioto T."/>
            <person name="Alioto T."/>
            <person name="Gomez Garrido J."/>
        </authorList>
    </citation>
    <scope>NUCLEOTIDE SEQUENCE</scope>
    <source>
        <strain evidence="2">112</strain>
    </source>
</reference>
<dbReference type="InterPro" id="IPR020037">
    <property type="entry name" value="DUF4312"/>
</dbReference>
<dbReference type="Proteomes" id="UP000263627">
    <property type="component" value="Chromosome"/>
</dbReference>
<protein>
    <submittedName>
        <fullName evidence="9">Cytoplasmic protein</fullName>
    </submittedName>
    <submittedName>
        <fullName evidence="8">DUF4312 family protein</fullName>
    </submittedName>
</protein>
<keyword evidence="17" id="KW-1185">Reference proteome</keyword>
<reference evidence="11" key="6">
    <citation type="journal article" date="2021" name="Microb. Genom.">
        <title>A genomic epidemiological study shows that prevalence of antimicrobial resistance in Enterobacterales is associated with the livestock host, as well as antimicrobial usage.</title>
        <authorList>
            <person name="AbuOun M."/>
            <person name="Jones H."/>
            <person name="Stubberfield E."/>
            <person name="Gilson D."/>
            <person name="Shaw L.P."/>
            <person name="Hubbard A.T.M."/>
            <person name="Chau K.K."/>
            <person name="Sebra R."/>
            <person name="Peto T.E.A."/>
            <person name="Crook D.W."/>
            <person name="Read D.S."/>
            <person name="Gweon H.S."/>
            <person name="Walker A.S."/>
            <person name="Stoesser N."/>
            <person name="Smith R.P."/>
            <person name="Anjum M.F."/>
            <person name="On Behalf Of The Rehab Consortium."/>
        </authorList>
    </citation>
    <scope>NUCLEOTIDE SEQUENCE</scope>
    <source>
        <strain evidence="11">RHBSTW-00370</strain>
    </source>
</reference>
<name>A0A0D7M5C7_CITFR</name>
<dbReference type="EMBL" id="CP114564">
    <property type="protein sequence ID" value="WAZ56848.1"/>
    <property type="molecule type" value="Genomic_DNA"/>
</dbReference>
<reference evidence="9 13" key="2">
    <citation type="journal article" date="2017" name="PLoS ONE">
        <title>Genomic and phenotypic characterisation of fluoroquinolone resistance mechanisms in Enterobacteriaceae in Durban, South Africa.</title>
        <authorList>
            <person name="Osei Sekyere J."/>
            <person name="Amoako D.G."/>
        </authorList>
    </citation>
    <scope>NUCLEOTIDE SEQUENCE [LARGE SCALE GENOMIC DNA]</scope>
    <source>
        <strain evidence="9 13">ST62:944112508</strain>
    </source>
</reference>
<evidence type="ECO:0000313" key="9">
    <source>
        <dbReference type="EMBL" id="KPR57739.1"/>
    </source>
</evidence>
<dbReference type="EMBL" id="ABLGCN030000010">
    <property type="protein sequence ID" value="EMM7459150.1"/>
    <property type="molecule type" value="Genomic_DNA"/>
</dbReference>
<evidence type="ECO:0000313" key="7">
    <source>
        <dbReference type="EMBL" id="HAT3897522.1"/>
    </source>
</evidence>
<sequence>MKEQFTTTVRVTGKGETKARAFADALNHVQAAVMKASPHILLRIEPQDVQVVQARESVRKEAFLFLFLRRERRTFSVELDVTVNVTAINLDKVDFVTQR</sequence>
<evidence type="ECO:0000313" key="15">
    <source>
        <dbReference type="Proteomes" id="UP000512222"/>
    </source>
</evidence>
<dbReference type="Proteomes" id="UP001278087">
    <property type="component" value="Unassembled WGS sequence"/>
</dbReference>
<accession>A0A0D7M5C7</accession>
<evidence type="ECO:0000313" key="17">
    <source>
        <dbReference type="Proteomes" id="UP001164536"/>
    </source>
</evidence>
<dbReference type="EMBL" id="LJEB01000003">
    <property type="protein sequence ID" value="KPR57739.1"/>
    <property type="molecule type" value="Genomic_DNA"/>
</dbReference>
<evidence type="ECO:0000313" key="1">
    <source>
        <dbReference type="EMBL" id="AXZ46493.1"/>
    </source>
</evidence>
<evidence type="ECO:0000313" key="10">
    <source>
        <dbReference type="EMBL" id="MDW2760428.1"/>
    </source>
</evidence>
<dbReference type="EMBL" id="ABOSXX010000001">
    <property type="protein sequence ID" value="ELV3677963.1"/>
    <property type="molecule type" value="Genomic_DNA"/>
</dbReference>
<evidence type="ECO:0000313" key="2">
    <source>
        <dbReference type="EMBL" id="CAH6615876.1"/>
    </source>
</evidence>
<evidence type="ECO:0000313" key="6">
    <source>
        <dbReference type="EMBL" id="EMN4146308.1"/>
    </source>
</evidence>
<organism evidence="8 16">
    <name type="scientific">Citrobacter freundii</name>
    <dbReference type="NCBI Taxonomy" id="546"/>
    <lineage>
        <taxon>Bacteria</taxon>
        <taxon>Pseudomonadati</taxon>
        <taxon>Pseudomonadota</taxon>
        <taxon>Gammaproteobacteria</taxon>
        <taxon>Enterobacterales</taxon>
        <taxon>Enterobacteriaceae</taxon>
        <taxon>Citrobacter</taxon>
        <taxon>Citrobacter freundii complex</taxon>
    </lineage>
</organism>
<dbReference type="Proteomes" id="UP000512222">
    <property type="component" value="Chromosome"/>
</dbReference>
<reference evidence="13" key="1">
    <citation type="submission" date="2015-09" db="EMBL/GenBank/DDBJ databases">
        <title>Prevalence of NDMs in South Africa.</title>
        <authorList>
            <person name="Osei Sekyere J."/>
            <person name="Govinden U."/>
            <person name="Essack S."/>
            <person name="Haldorsen B."/>
            <person name="Samuelsen O."/>
            <person name="Aasnaes B."/>
            <person name="Sundsfjord A."/>
        </authorList>
    </citation>
    <scope>NUCLEOTIDE SEQUENCE [LARGE SCALE GENOMIC DNA]</scope>
    <source>
        <strain evidence="13">ST62:944112508</strain>
    </source>
</reference>
<dbReference type="Proteomes" id="UP001164536">
    <property type="component" value="Chromosome"/>
</dbReference>
<gene>
    <name evidence="2" type="ORF">AI2935V1_4393</name>
    <name evidence="1" type="ORF">AM363_05775</name>
    <name evidence="9" type="ORF">AN672_00445</name>
    <name evidence="11" type="ORF">HV178_21615</name>
    <name evidence="7" type="ORF">I9Y29_001945</name>
    <name evidence="8" type="ORF">KV121_001259</name>
    <name evidence="3" type="ORF">KY227_003581</name>
    <name evidence="12" type="ORF">O4000_21590</name>
    <name evidence="5" type="ORF">P7U51_003704</name>
    <name evidence="6" type="ORF">PQQ21_003602</name>
    <name evidence="10" type="ORF">RYZ67_18355</name>
    <name evidence="4" type="ORF">SGX49_000337</name>
</gene>
<proteinExistence type="predicted"/>
<evidence type="ECO:0000313" key="16">
    <source>
        <dbReference type="Proteomes" id="UP000885148"/>
    </source>
</evidence>
<dbReference type="RefSeq" id="WP_003025762.1">
    <property type="nucleotide sequence ID" value="NZ_AP026940.1"/>
</dbReference>
<dbReference type="Proteomes" id="UP001169574">
    <property type="component" value="Unassembled WGS sequence"/>
</dbReference>
<reference evidence="5" key="11">
    <citation type="submission" date="2024-02" db="EMBL/GenBank/DDBJ databases">
        <authorList>
            <consortium name="Clinical and Environmental Microbiology Branch: Whole genome sequencing antimicrobial resistance pathogens in the healthcare setting"/>
        </authorList>
    </citation>
    <scope>NUCLEOTIDE SEQUENCE</scope>
    <source>
        <strain evidence="3">2021DK-00049</strain>
        <strain evidence="6">2023GN-00102</strain>
        <strain evidence="4">2023GN-00287</strain>
        <strain evidence="5">Whole organism</strain>
    </source>
</reference>
<dbReference type="Proteomes" id="UP000885148">
    <property type="component" value="Unassembled WGS sequence"/>
</dbReference>
<evidence type="ECO:0000313" key="13">
    <source>
        <dbReference type="Proteomes" id="UP000050520"/>
    </source>
</evidence>
<evidence type="ECO:0000313" key="4">
    <source>
        <dbReference type="EMBL" id="ELV3677963.1"/>
    </source>
</evidence>
<dbReference type="OrthoDB" id="6433960at2"/>
<dbReference type="EMBL" id="ABKLER030000015">
    <property type="protein sequence ID" value="EMN4146308.1"/>
    <property type="molecule type" value="Genomic_DNA"/>
</dbReference>
<dbReference type="Proteomes" id="UP000789647">
    <property type="component" value="Chromosome"/>
</dbReference>
<dbReference type="STRING" id="1333848.CFNIH1_08820"/>
<reference evidence="8" key="7">
    <citation type="submission" date="2021-07" db="EMBL/GenBank/DDBJ databases">
        <authorList>
            <consortium name="NCBI Pathogen Detection Project"/>
        </authorList>
    </citation>
    <scope>NUCLEOTIDE SEQUENCE</scope>
    <source>
        <strain evidence="8">91871</strain>
        <strain evidence="7">O50</strain>
    </source>
</reference>
<dbReference type="EMBL" id="CP056573">
    <property type="protein sequence ID" value="QLV32424.1"/>
    <property type="molecule type" value="Genomic_DNA"/>
</dbReference>
<reference evidence="8" key="3">
    <citation type="journal article" date="2018" name="Genome Biol.">
        <title>SKESA: strategic k-mer extension for scrupulous assemblies.</title>
        <authorList>
            <person name="Souvorov A."/>
            <person name="Agarwala R."/>
            <person name="Lipman D.J."/>
        </authorList>
    </citation>
    <scope>NUCLEOTIDE SEQUENCE</scope>
    <source>
        <strain evidence="8">91871</strain>
        <strain evidence="7">O50</strain>
    </source>
</reference>